<reference evidence="3" key="1">
    <citation type="submission" date="2019-09" db="EMBL/GenBank/DDBJ databases">
        <title>Draft genome information of white flower Hibiscus syriacus.</title>
        <authorList>
            <person name="Kim Y.-M."/>
        </authorList>
    </citation>
    <scope>NUCLEOTIDE SEQUENCE [LARGE SCALE GENOMIC DNA]</scope>
    <source>
        <strain evidence="3">YM2019G1</strain>
    </source>
</reference>
<dbReference type="Gene3D" id="3.20.20.80">
    <property type="entry name" value="Glycosidases"/>
    <property type="match status" value="1"/>
</dbReference>
<organism evidence="3 4">
    <name type="scientific">Hibiscus syriacus</name>
    <name type="common">Rose of Sharon</name>
    <dbReference type="NCBI Taxonomy" id="106335"/>
    <lineage>
        <taxon>Eukaryota</taxon>
        <taxon>Viridiplantae</taxon>
        <taxon>Streptophyta</taxon>
        <taxon>Embryophyta</taxon>
        <taxon>Tracheophyta</taxon>
        <taxon>Spermatophyta</taxon>
        <taxon>Magnoliopsida</taxon>
        <taxon>eudicotyledons</taxon>
        <taxon>Gunneridae</taxon>
        <taxon>Pentapetalae</taxon>
        <taxon>rosids</taxon>
        <taxon>malvids</taxon>
        <taxon>Malvales</taxon>
        <taxon>Malvaceae</taxon>
        <taxon>Malvoideae</taxon>
        <taxon>Hibiscus</taxon>
    </lineage>
</organism>
<dbReference type="InterPro" id="IPR017853">
    <property type="entry name" value="GH"/>
</dbReference>
<dbReference type="PANTHER" id="PTHR10353">
    <property type="entry name" value="GLYCOSYL HYDROLASE"/>
    <property type="match status" value="1"/>
</dbReference>
<accession>A0A6A3BCN3</accession>
<evidence type="ECO:0000256" key="2">
    <source>
        <dbReference type="RuleBase" id="RU003690"/>
    </source>
</evidence>
<dbReference type="EMBL" id="VEPZ02000879">
    <property type="protein sequence ID" value="KAE8713368.1"/>
    <property type="molecule type" value="Genomic_DNA"/>
</dbReference>
<dbReference type="AlphaFoldDB" id="A0A6A3BCN3"/>
<comment type="similarity">
    <text evidence="1 2">Belongs to the glycosyl hydrolase 1 family.</text>
</comment>
<proteinExistence type="inferred from homology"/>
<sequence length="595" mass="66817">MKACGVLLKSLIEQHTSGHFHQLQHPILVIAKSNSFSSINLLFLNIISFLSNQIDQKKPKKAMIHICLHDFAIGIPSQEERKDLTSLGHTKWIFHTANHLDQALQTTSRLQNSSARTGSLFRIALHTRYSTFGGAKFTHTSFQKLSHSLSTKVAVGTWDVQPDRAPNPDELLHAASFRTRINSYQSHGCSIFCIANAARQHRNVEIVNDTGGLSRDSSPKGFVFGTATSAYQVEGMTDKGGRGPCIWDVYVKKPGNIANNDTADVAVDQCHRYKTSSLQFFCFKNKGVRRVNWEGVDYYNGLIDYMVKKGIIPYGNLNRYDLPLALQEKYRRIMPIMQSSASRHLVVRVKNWFTFNEPRIVAALGFDNGLNPPSRCSKEVANCTAGNSATVTYIAAHNLLLCHAEAVKRYHQKYQEKQKGRIGILLQDQRPITMQLKELEIFMLTDRFLHPIRYGEYPRTMQEIVGERLPKFTEEEVKMVKGSAIYVGINQYTTSYISNPKGPKPNVTSYQNDWNVAFASKFLEALYCTLGFVQNCDLFERAVCDSLSSNIPLNAIAIVIASSNTTIDLDNLLSSNIPHNAIATVLRSRMDRGTG</sequence>
<evidence type="ECO:0000256" key="1">
    <source>
        <dbReference type="ARBA" id="ARBA00010838"/>
    </source>
</evidence>
<dbReference type="GO" id="GO:0005975">
    <property type="term" value="P:carbohydrate metabolic process"/>
    <property type="evidence" value="ECO:0007669"/>
    <property type="project" value="InterPro"/>
</dbReference>
<evidence type="ECO:0000313" key="3">
    <source>
        <dbReference type="EMBL" id="KAE8713368.1"/>
    </source>
</evidence>
<dbReference type="GO" id="GO:0008422">
    <property type="term" value="F:beta-glucosidase activity"/>
    <property type="evidence" value="ECO:0007669"/>
    <property type="project" value="TreeGrafter"/>
</dbReference>
<dbReference type="Proteomes" id="UP000436088">
    <property type="component" value="Unassembled WGS sequence"/>
</dbReference>
<gene>
    <name evidence="3" type="ORF">F3Y22_tig00110213pilonHSYRG00378</name>
</gene>
<dbReference type="SUPFAM" id="SSF51445">
    <property type="entry name" value="(Trans)glycosidases"/>
    <property type="match status" value="1"/>
</dbReference>
<name>A0A6A3BCN3_HIBSY</name>
<keyword evidence="4" id="KW-1185">Reference proteome</keyword>
<evidence type="ECO:0000313" key="4">
    <source>
        <dbReference type="Proteomes" id="UP000436088"/>
    </source>
</evidence>
<dbReference type="PANTHER" id="PTHR10353:SF170">
    <property type="entry name" value="BETA-GLUCOSIDASE 44-LIKE"/>
    <property type="match status" value="1"/>
</dbReference>
<dbReference type="Pfam" id="PF00232">
    <property type="entry name" value="Glyco_hydro_1"/>
    <property type="match status" value="1"/>
</dbReference>
<comment type="caution">
    <text evidence="3">The sequence shown here is derived from an EMBL/GenBank/DDBJ whole genome shotgun (WGS) entry which is preliminary data.</text>
</comment>
<dbReference type="InterPro" id="IPR001360">
    <property type="entry name" value="Glyco_hydro_1"/>
</dbReference>
<protein>
    <submittedName>
        <fullName evidence="3">Beta-glucosidase 1</fullName>
    </submittedName>
</protein>